<keyword evidence="2" id="KW-1185">Reference proteome</keyword>
<dbReference type="AlphaFoldDB" id="A0A2P6QBZ3"/>
<dbReference type="Gramene" id="PRQ31683">
    <property type="protein sequence ID" value="PRQ31683"/>
    <property type="gene ID" value="RchiOBHm_Chr5g0038191"/>
</dbReference>
<evidence type="ECO:0000313" key="2">
    <source>
        <dbReference type="Proteomes" id="UP000238479"/>
    </source>
</evidence>
<name>A0A2P6QBZ3_ROSCH</name>
<organism evidence="1 2">
    <name type="scientific">Rosa chinensis</name>
    <name type="common">China rose</name>
    <dbReference type="NCBI Taxonomy" id="74649"/>
    <lineage>
        <taxon>Eukaryota</taxon>
        <taxon>Viridiplantae</taxon>
        <taxon>Streptophyta</taxon>
        <taxon>Embryophyta</taxon>
        <taxon>Tracheophyta</taxon>
        <taxon>Spermatophyta</taxon>
        <taxon>Magnoliopsida</taxon>
        <taxon>eudicotyledons</taxon>
        <taxon>Gunneridae</taxon>
        <taxon>Pentapetalae</taxon>
        <taxon>rosids</taxon>
        <taxon>fabids</taxon>
        <taxon>Rosales</taxon>
        <taxon>Rosaceae</taxon>
        <taxon>Rosoideae</taxon>
        <taxon>Rosoideae incertae sedis</taxon>
        <taxon>Rosa</taxon>
    </lineage>
</organism>
<gene>
    <name evidence="1" type="ORF">RchiOBHm_Chr5g0038191</name>
</gene>
<comment type="caution">
    <text evidence="1">The sequence shown here is derived from an EMBL/GenBank/DDBJ whole genome shotgun (WGS) entry which is preliminary data.</text>
</comment>
<reference evidence="1 2" key="1">
    <citation type="journal article" date="2018" name="Nat. Genet.">
        <title>The Rosa genome provides new insights in the design of modern roses.</title>
        <authorList>
            <person name="Bendahmane M."/>
        </authorList>
    </citation>
    <scope>NUCLEOTIDE SEQUENCE [LARGE SCALE GENOMIC DNA]</scope>
    <source>
        <strain evidence="2">cv. Old Blush</strain>
    </source>
</reference>
<protein>
    <submittedName>
        <fullName evidence="1">Uncharacterized protein</fullName>
    </submittedName>
</protein>
<dbReference type="Proteomes" id="UP000238479">
    <property type="component" value="Chromosome 5"/>
</dbReference>
<accession>A0A2P6QBZ3</accession>
<dbReference type="EMBL" id="PDCK01000043">
    <property type="protein sequence ID" value="PRQ31683.1"/>
    <property type="molecule type" value="Genomic_DNA"/>
</dbReference>
<proteinExistence type="predicted"/>
<evidence type="ECO:0000313" key="1">
    <source>
        <dbReference type="EMBL" id="PRQ31683.1"/>
    </source>
</evidence>
<sequence>MPLEYKINIHSLSPLRRGLRSTPAGLRRPQKLLSPATKATVTSNKSYSGEIFGNPRRCHKSYCHQQQKLLLPTKPMLHSSVTKATLTITKSYSYQCQKP</sequence>